<proteinExistence type="inferred from homology"/>
<gene>
    <name evidence="7" type="ORF">SCODWIG_02685</name>
</gene>
<evidence type="ECO:0000256" key="1">
    <source>
        <dbReference type="ARBA" id="ARBA00004173"/>
    </source>
</evidence>
<dbReference type="PANTHER" id="PTHR36091">
    <property type="entry name" value="ALTERED INHERITANCE OF MITOCHONDRIA PROTEIN 9, MITOCHONDRIAL"/>
    <property type="match status" value="1"/>
</dbReference>
<dbReference type="Proteomes" id="UP000262825">
    <property type="component" value="Unassembled WGS sequence"/>
</dbReference>
<evidence type="ECO:0000313" key="8">
    <source>
        <dbReference type="Proteomes" id="UP000262825"/>
    </source>
</evidence>
<keyword evidence="8" id="KW-1185">Reference proteome</keyword>
<name>A0A376B8S6_9ASCO</name>
<accession>A0A376B8S6</accession>
<evidence type="ECO:0000313" key="7">
    <source>
        <dbReference type="EMBL" id="SSD60924.1"/>
    </source>
</evidence>
<dbReference type="GO" id="GO:0005739">
    <property type="term" value="C:mitochondrion"/>
    <property type="evidence" value="ECO:0007669"/>
    <property type="project" value="UniProtKB-SubCell"/>
</dbReference>
<dbReference type="EMBL" id="UFAJ01000499">
    <property type="protein sequence ID" value="SSD60924.1"/>
    <property type="molecule type" value="Genomic_DNA"/>
</dbReference>
<dbReference type="InterPro" id="IPR011009">
    <property type="entry name" value="Kinase-like_dom_sf"/>
</dbReference>
<evidence type="ECO:0000256" key="3">
    <source>
        <dbReference type="ARBA" id="ARBA00016197"/>
    </source>
</evidence>
<dbReference type="SUPFAM" id="SSF56112">
    <property type="entry name" value="Protein kinase-like (PK-like)"/>
    <property type="match status" value="1"/>
</dbReference>
<dbReference type="VEuPathDB" id="FungiDB:SCODWIG_02685"/>
<keyword evidence="5" id="KW-0496">Mitochondrion</keyword>
<dbReference type="InterPro" id="IPR051035">
    <property type="entry name" value="Mito_inheritance_9"/>
</dbReference>
<evidence type="ECO:0000256" key="5">
    <source>
        <dbReference type="ARBA" id="ARBA00023128"/>
    </source>
</evidence>
<comment type="similarity">
    <text evidence="2">Belongs to the AIM9 family.</text>
</comment>
<comment type="subcellular location">
    <subcellularLocation>
        <location evidence="1">Mitochondrion</location>
    </subcellularLocation>
</comment>
<organism evidence="7 8">
    <name type="scientific">Saccharomycodes ludwigii</name>
    <dbReference type="NCBI Taxonomy" id="36035"/>
    <lineage>
        <taxon>Eukaryota</taxon>
        <taxon>Fungi</taxon>
        <taxon>Dikarya</taxon>
        <taxon>Ascomycota</taxon>
        <taxon>Saccharomycotina</taxon>
        <taxon>Saccharomycetes</taxon>
        <taxon>Saccharomycodales</taxon>
        <taxon>Saccharomycodaceae</taxon>
        <taxon>Saccharomycodes</taxon>
    </lineage>
</organism>
<protein>
    <recommendedName>
        <fullName evidence="3">Altered inheritance of mitochondria protein 9, mitochondrial</fullName>
    </recommendedName>
    <alternativeName>
        <fullName evidence="6">Found in mitochondrial proteome protein 29</fullName>
    </alternativeName>
</protein>
<evidence type="ECO:0000256" key="6">
    <source>
        <dbReference type="ARBA" id="ARBA00031849"/>
    </source>
</evidence>
<reference evidence="8" key="1">
    <citation type="submission" date="2018-06" db="EMBL/GenBank/DDBJ databases">
        <authorList>
            <person name="Guldener U."/>
        </authorList>
    </citation>
    <scope>NUCLEOTIDE SEQUENCE [LARGE SCALE GENOMIC DNA]</scope>
    <source>
        <strain evidence="8">UTAD17</strain>
    </source>
</reference>
<dbReference type="AlphaFoldDB" id="A0A376B8S6"/>
<sequence length="624" mass="71411">MFHRASKAKRAINAISFLKNKSSKITPVGSSIIVKHTLSVNSYRFISSKPNEVFTKLSDENDPQRDSFFKYTWGSWLKNDKAEKEKRTTKFSLEGLNKILDDLYLQSKCLSIKDDEIPAPTYNKNLTVSLPHNILPKSIGTINDKVKIKVMSSIHEGKHHRIYKLDLTNQKSFILRIPYPMESEQSIAQRIKSEVASMDFADLKLNIKVPKTYCFGVNTLNPIRSPFILQEYIEGNLLMKKWNPLIEDDLSNGTHKKVLNEVICPLSDFQSKLASVTFTKFGSLYFAKDCKNTEPAYVGEENKSLQNRWKIGPTTEKCFWRKKSAMKPEDHAKFLGPWSNPLSIVKDAASVELENIKIRLAVGDANPNSNSHDSKTLKSELKTFDRLVTLAPVLFNTKSEAIPNVEDLFKPRLQHADLDPMNVLVTNSGEKYLLDFECSSIKPFILNHPPAFISYDGPKIFALDTKHAEYNKLSEPEKEQYKFMYKRTRNLFLWESALNERSPKLIYTVAPPVKMLKSPYLSAILKKTDEEYLNIDEHLIYLQSVWKDLAANKIVGSETYPVAFSNAEIEQHKVDIEAYDKKLMSIPFAATQGWIPQDMFDNLVNQKLLIKDENGDYKLDVKSV</sequence>
<evidence type="ECO:0000256" key="4">
    <source>
        <dbReference type="ARBA" id="ARBA00022946"/>
    </source>
</evidence>
<keyword evidence="4" id="KW-0809">Transit peptide</keyword>
<dbReference type="PANTHER" id="PTHR36091:SF1">
    <property type="entry name" value="ALTERED INHERITANCE OF MITOCHONDRIA PROTEIN 9, MITOCHONDRIAL"/>
    <property type="match status" value="1"/>
</dbReference>
<evidence type="ECO:0000256" key="2">
    <source>
        <dbReference type="ARBA" id="ARBA00005543"/>
    </source>
</evidence>